<feature type="transmembrane region" description="Helical" evidence="4">
    <location>
        <begin position="45"/>
        <end position="65"/>
    </location>
</feature>
<dbReference type="InterPro" id="IPR051046">
    <property type="entry name" value="MurCDEF_CellWall_CoF430Synth"/>
</dbReference>
<dbReference type="GO" id="GO:0005524">
    <property type="term" value="F:ATP binding"/>
    <property type="evidence" value="ECO:0007669"/>
    <property type="project" value="UniProtKB-KW"/>
</dbReference>
<dbReference type="Pfam" id="PF08245">
    <property type="entry name" value="Mur_ligase_M"/>
    <property type="match status" value="1"/>
</dbReference>
<evidence type="ECO:0000256" key="2">
    <source>
        <dbReference type="ARBA" id="ARBA00022741"/>
    </source>
</evidence>
<evidence type="ECO:0000256" key="1">
    <source>
        <dbReference type="ARBA" id="ARBA00022598"/>
    </source>
</evidence>
<feature type="transmembrane region" description="Helical" evidence="4">
    <location>
        <begin position="6"/>
        <end position="24"/>
    </location>
</feature>
<dbReference type="InterPro" id="IPR036565">
    <property type="entry name" value="Mur-like_cat_sf"/>
</dbReference>
<sequence>MSEYFVLSFIPFILYVVLKTRKSFQMLQQNWYNLDQRYLKWILKNPWKVFIEIDMFFIVFIVMLAMDMMSAMILFGVFYIVTSFLYYQSNKKEQVKLKLAFTKRVRRLSVTTMILYLIPLFSICFMFDANYIAYYYFIMGALAYLNYFVVLVANTINLPIEHQVFLYYKRKATKKLSSMSQLDVIGITGSYGKTSSKNILSDILNVKYNAFATPKNFNTTYGMIRAINESLDKFNDLFIAEMGAFKQGEIKELCDFVHPKYGILTRIGTAHLESFGSQSNIQKGKFELIESLPEDGVGILNKDDALQVSYHLKNKCHIIWIGIEQKDVDVYAENIHLSEQGTSFDVVWKRENIKANFQTRLLGKNNVYNILAAVALGKYLGMTIDQLVTGVKQIHPIEHRLELKPFGNVTLIEDDYNANPIGAKEAIEVLSMMPGKKIIVTPGMIELGPKQYELNLEFGKQIGESSIDEVILIGKEQTRPIQDGLKVVDYNEKHIHILNDVKLAFPLIQKLSGGKKAYALIENDLPDTFNEKTK</sequence>
<reference evidence="7" key="1">
    <citation type="submission" date="2020-10" db="EMBL/GenBank/DDBJ databases">
        <authorList>
            <person name="Gilroy R."/>
        </authorList>
    </citation>
    <scope>NUCLEOTIDE SEQUENCE</scope>
    <source>
        <strain evidence="7">CHK197-8231</strain>
    </source>
</reference>
<dbReference type="SUPFAM" id="SSF53623">
    <property type="entry name" value="MurD-like peptide ligases, catalytic domain"/>
    <property type="match status" value="1"/>
</dbReference>
<evidence type="ECO:0000313" key="8">
    <source>
        <dbReference type="Proteomes" id="UP000824087"/>
    </source>
</evidence>
<dbReference type="Gene3D" id="3.90.190.20">
    <property type="entry name" value="Mur ligase, C-terminal domain"/>
    <property type="match status" value="1"/>
</dbReference>
<dbReference type="InterPro" id="IPR036615">
    <property type="entry name" value="Mur_ligase_C_dom_sf"/>
</dbReference>
<dbReference type="InterPro" id="IPR004101">
    <property type="entry name" value="Mur_ligase_C"/>
</dbReference>
<evidence type="ECO:0000259" key="5">
    <source>
        <dbReference type="Pfam" id="PF02875"/>
    </source>
</evidence>
<evidence type="ECO:0000256" key="3">
    <source>
        <dbReference type="ARBA" id="ARBA00022840"/>
    </source>
</evidence>
<dbReference type="EMBL" id="DVML01000025">
    <property type="protein sequence ID" value="HIU22742.1"/>
    <property type="molecule type" value="Genomic_DNA"/>
</dbReference>
<reference evidence="7" key="2">
    <citation type="journal article" date="2021" name="PeerJ">
        <title>Extensive microbial diversity within the chicken gut microbiome revealed by metagenomics and culture.</title>
        <authorList>
            <person name="Gilroy R."/>
            <person name="Ravi A."/>
            <person name="Getino M."/>
            <person name="Pursley I."/>
            <person name="Horton D.L."/>
            <person name="Alikhan N.F."/>
            <person name="Baker D."/>
            <person name="Gharbi K."/>
            <person name="Hall N."/>
            <person name="Watson M."/>
            <person name="Adriaenssens E.M."/>
            <person name="Foster-Nyarko E."/>
            <person name="Jarju S."/>
            <person name="Secka A."/>
            <person name="Antonio M."/>
            <person name="Oren A."/>
            <person name="Chaudhuri R.R."/>
            <person name="La Ragione R."/>
            <person name="Hildebrand F."/>
            <person name="Pallen M.J."/>
        </authorList>
    </citation>
    <scope>NUCLEOTIDE SEQUENCE</scope>
    <source>
        <strain evidence="7">CHK197-8231</strain>
    </source>
</reference>
<feature type="transmembrane region" description="Helical" evidence="4">
    <location>
        <begin position="108"/>
        <end position="128"/>
    </location>
</feature>
<keyword evidence="2" id="KW-0547">Nucleotide-binding</keyword>
<dbReference type="InterPro" id="IPR013221">
    <property type="entry name" value="Mur_ligase_cen"/>
</dbReference>
<feature type="transmembrane region" description="Helical" evidence="4">
    <location>
        <begin position="134"/>
        <end position="160"/>
    </location>
</feature>
<keyword evidence="4" id="KW-1133">Transmembrane helix</keyword>
<dbReference type="GO" id="GO:0016881">
    <property type="term" value="F:acid-amino acid ligase activity"/>
    <property type="evidence" value="ECO:0007669"/>
    <property type="project" value="InterPro"/>
</dbReference>
<dbReference type="PANTHER" id="PTHR43024">
    <property type="entry name" value="UDP-N-ACETYLMURAMOYL-TRIPEPTIDE--D-ALANYL-D-ALANINE LIGASE"/>
    <property type="match status" value="1"/>
</dbReference>
<name>A0A9D1HUV6_9BACT</name>
<dbReference type="Proteomes" id="UP000824087">
    <property type="component" value="Unassembled WGS sequence"/>
</dbReference>
<organism evidence="7 8">
    <name type="scientific">Candidatus Fimihabitans intestinipullorum</name>
    <dbReference type="NCBI Taxonomy" id="2840820"/>
    <lineage>
        <taxon>Bacteria</taxon>
        <taxon>Bacillati</taxon>
        <taxon>Mycoplasmatota</taxon>
        <taxon>Mycoplasmatota incertae sedis</taxon>
        <taxon>Candidatus Fimihabitans</taxon>
    </lineage>
</organism>
<dbReference type="AlphaFoldDB" id="A0A9D1HUV6"/>
<keyword evidence="4" id="KW-0812">Transmembrane</keyword>
<proteinExistence type="predicted"/>
<keyword evidence="3" id="KW-0067">ATP-binding</keyword>
<dbReference type="Pfam" id="PF02875">
    <property type="entry name" value="Mur_ligase_C"/>
    <property type="match status" value="1"/>
</dbReference>
<comment type="caution">
    <text evidence="7">The sequence shown here is derived from an EMBL/GenBank/DDBJ whole genome shotgun (WGS) entry which is preliminary data.</text>
</comment>
<dbReference type="PANTHER" id="PTHR43024:SF1">
    <property type="entry name" value="UDP-N-ACETYLMURAMOYL-TRIPEPTIDE--D-ALANYL-D-ALANINE LIGASE"/>
    <property type="match status" value="1"/>
</dbReference>
<keyword evidence="1 7" id="KW-0436">Ligase</keyword>
<gene>
    <name evidence="7" type="ORF">IAD49_04080</name>
</gene>
<evidence type="ECO:0000313" key="7">
    <source>
        <dbReference type="EMBL" id="HIU22742.1"/>
    </source>
</evidence>
<accession>A0A9D1HUV6</accession>
<dbReference type="Gene3D" id="3.40.1190.10">
    <property type="entry name" value="Mur-like, catalytic domain"/>
    <property type="match status" value="1"/>
</dbReference>
<feature type="domain" description="Mur ligase C-terminal" evidence="5">
    <location>
        <begin position="399"/>
        <end position="509"/>
    </location>
</feature>
<dbReference type="SUPFAM" id="SSF53244">
    <property type="entry name" value="MurD-like peptide ligases, peptide-binding domain"/>
    <property type="match status" value="1"/>
</dbReference>
<evidence type="ECO:0000256" key="4">
    <source>
        <dbReference type="SAM" id="Phobius"/>
    </source>
</evidence>
<feature type="transmembrane region" description="Helical" evidence="4">
    <location>
        <begin position="71"/>
        <end position="87"/>
    </location>
</feature>
<feature type="domain" description="Mur ligase central" evidence="6">
    <location>
        <begin position="187"/>
        <end position="376"/>
    </location>
</feature>
<keyword evidence="4" id="KW-0472">Membrane</keyword>
<evidence type="ECO:0000259" key="6">
    <source>
        <dbReference type="Pfam" id="PF08245"/>
    </source>
</evidence>
<protein>
    <submittedName>
        <fullName evidence="7">UDP-N-acetylmuramoyl-tripeptide--D-alanyl-D-alanine ligase</fullName>
    </submittedName>
</protein>